<evidence type="ECO:0000313" key="4">
    <source>
        <dbReference type="Proteomes" id="UP000199079"/>
    </source>
</evidence>
<evidence type="ECO:0000256" key="1">
    <source>
        <dbReference type="ARBA" id="ARBA00023172"/>
    </source>
</evidence>
<proteinExistence type="predicted"/>
<evidence type="ECO:0000259" key="2">
    <source>
        <dbReference type="PROSITE" id="PS51898"/>
    </source>
</evidence>
<dbReference type="InterPro" id="IPR050090">
    <property type="entry name" value="Tyrosine_recombinase_XerCD"/>
</dbReference>
<accession>A0A1H3KM89</accession>
<dbReference type="GO" id="GO:0003677">
    <property type="term" value="F:DNA binding"/>
    <property type="evidence" value="ECO:0007669"/>
    <property type="project" value="InterPro"/>
</dbReference>
<dbReference type="CDD" id="cd00397">
    <property type="entry name" value="DNA_BRE_C"/>
    <property type="match status" value="1"/>
</dbReference>
<dbReference type="PANTHER" id="PTHR30349">
    <property type="entry name" value="PHAGE INTEGRASE-RELATED"/>
    <property type="match status" value="1"/>
</dbReference>
<dbReference type="InterPro" id="IPR011010">
    <property type="entry name" value="DNA_brk_join_enz"/>
</dbReference>
<name>A0A1H3KM89_9EURY</name>
<feature type="domain" description="Tyr recombinase" evidence="2">
    <location>
        <begin position="129"/>
        <end position="310"/>
    </location>
</feature>
<dbReference type="OrthoDB" id="144892at2157"/>
<evidence type="ECO:0000313" key="3">
    <source>
        <dbReference type="EMBL" id="SDY52838.1"/>
    </source>
</evidence>
<sequence>MADVRKQIETLRERIETSNEIDQRDKEILIRFSDKIDLLKSEYTDHRHNKLLRHCTILAENVGGIASALEDRDAAEDLVRWINRNYDNEYTNHDYRTAIRVLARRVTEGDDLPTSVEWIPSGMSNSHDPVPDPGDMLRWEDDILPMIEETRNSRDAALIAVAFDSGARSGELRNLTIGNVSDHEHGLSIHVDGKTGQRSVTLVPSVPYLQRWLNDHPDSDDPKSPLWSKLTEAEELSYRQFNNCFSDAAERADVKKPVTPTNFRKSNATYLARQGMNQAFIEDRQGRKRGSDATAHYVARFGGDADNEYAKMHGLEVEEDESEPLGPVECPRCQKDTPRHRETCVWCNQPLEYGAIESIEEDQSEVRDQVFRLAQENPEFLEDIQRARNFSEIVDDNPDILEDAQAFAESLSEE</sequence>
<gene>
    <name evidence="3" type="ORF">SAMN05216564_10662</name>
</gene>
<dbReference type="SUPFAM" id="SSF56349">
    <property type="entry name" value="DNA breaking-rejoining enzymes"/>
    <property type="match status" value="1"/>
</dbReference>
<dbReference type="RefSeq" id="WP_092733125.1">
    <property type="nucleotide sequence ID" value="NZ_FNPC01000006.1"/>
</dbReference>
<dbReference type="Gene3D" id="1.10.443.10">
    <property type="entry name" value="Intergrase catalytic core"/>
    <property type="match status" value="1"/>
</dbReference>
<dbReference type="PANTHER" id="PTHR30349:SF87">
    <property type="entry name" value="TRANSPOSASE A"/>
    <property type="match status" value="1"/>
</dbReference>
<reference evidence="4" key="1">
    <citation type="submission" date="2016-10" db="EMBL/GenBank/DDBJ databases">
        <authorList>
            <person name="Varghese N."/>
            <person name="Submissions S."/>
        </authorList>
    </citation>
    <scope>NUCLEOTIDE SEQUENCE [LARGE SCALE GENOMIC DNA]</scope>
    <source>
        <strain evidence="4">DC30,IBRC 10041,KCTC 4046</strain>
    </source>
</reference>
<dbReference type="Proteomes" id="UP000199079">
    <property type="component" value="Unassembled WGS sequence"/>
</dbReference>
<dbReference type="Pfam" id="PF00589">
    <property type="entry name" value="Phage_integrase"/>
    <property type="match status" value="1"/>
</dbReference>
<keyword evidence="1" id="KW-0233">DNA recombination</keyword>
<dbReference type="GO" id="GO:0006310">
    <property type="term" value="P:DNA recombination"/>
    <property type="evidence" value="ECO:0007669"/>
    <property type="project" value="UniProtKB-KW"/>
</dbReference>
<organism evidence="3 4">
    <name type="scientific">Halopenitus persicus</name>
    <dbReference type="NCBI Taxonomy" id="1048396"/>
    <lineage>
        <taxon>Archaea</taxon>
        <taxon>Methanobacteriati</taxon>
        <taxon>Methanobacteriota</taxon>
        <taxon>Stenosarchaea group</taxon>
        <taxon>Halobacteria</taxon>
        <taxon>Halobacteriales</taxon>
        <taxon>Haloferacaceae</taxon>
        <taxon>Halopenitus</taxon>
    </lineage>
</organism>
<keyword evidence="4" id="KW-1185">Reference proteome</keyword>
<dbReference type="InterPro" id="IPR013762">
    <property type="entry name" value="Integrase-like_cat_sf"/>
</dbReference>
<dbReference type="InterPro" id="IPR002104">
    <property type="entry name" value="Integrase_catalytic"/>
</dbReference>
<dbReference type="GO" id="GO:0015074">
    <property type="term" value="P:DNA integration"/>
    <property type="evidence" value="ECO:0007669"/>
    <property type="project" value="InterPro"/>
</dbReference>
<dbReference type="AlphaFoldDB" id="A0A1H3KM89"/>
<dbReference type="EMBL" id="FNPC01000006">
    <property type="protein sequence ID" value="SDY52838.1"/>
    <property type="molecule type" value="Genomic_DNA"/>
</dbReference>
<protein>
    <submittedName>
        <fullName evidence="3">Phage integrase family protein</fullName>
    </submittedName>
</protein>
<dbReference type="PROSITE" id="PS51898">
    <property type="entry name" value="TYR_RECOMBINASE"/>
    <property type="match status" value="1"/>
</dbReference>